<comment type="caution">
    <text evidence="2">The sequence shown here is derived from an EMBL/GenBank/DDBJ whole genome shotgun (WGS) entry which is preliminary data.</text>
</comment>
<organism evidence="2 3">
    <name type="scientific">Tanacetum coccineum</name>
    <dbReference type="NCBI Taxonomy" id="301880"/>
    <lineage>
        <taxon>Eukaryota</taxon>
        <taxon>Viridiplantae</taxon>
        <taxon>Streptophyta</taxon>
        <taxon>Embryophyta</taxon>
        <taxon>Tracheophyta</taxon>
        <taxon>Spermatophyta</taxon>
        <taxon>Magnoliopsida</taxon>
        <taxon>eudicotyledons</taxon>
        <taxon>Gunneridae</taxon>
        <taxon>Pentapetalae</taxon>
        <taxon>asterids</taxon>
        <taxon>campanulids</taxon>
        <taxon>Asterales</taxon>
        <taxon>Asteraceae</taxon>
        <taxon>Asteroideae</taxon>
        <taxon>Anthemideae</taxon>
        <taxon>Anthemidinae</taxon>
        <taxon>Tanacetum</taxon>
    </lineage>
</organism>
<feature type="region of interest" description="Disordered" evidence="1">
    <location>
        <begin position="346"/>
        <end position="394"/>
    </location>
</feature>
<feature type="region of interest" description="Disordered" evidence="1">
    <location>
        <begin position="294"/>
        <end position="332"/>
    </location>
</feature>
<sequence>MATPIIAISSDSSEESVGSHVPRVILFGAIPAVIPSTSMIFPETSTTAPVNSSAAPVIGMTVVASPTGLCGLVPYSDSDSDSLDEIDSLEYISLLPAISPFLCADSSEAPDSSDEPPSQDPYVMAVARWRSKVASHPSLASEYPIAPITAPPGIRQRSATLIRPGEAILFGRPYRTHPNGPRRVLTARKSVRPLPSHRLALRYTSHHSSSGSTSDSSSRLSSSSSSSGSSSDASSDSLTDSLSVHSSGFDASDQAHSGSSTRVISPRLVYPLVRAPRRSEAFRHWRAAQLSTFYPPTTSESSSGDSSERPLHSSSHSVPSSTPVMGSLAPTRADFLPHRKRFRGLYSSEASIEDDTEDDTTKTEGSMELGISDGDDVGDHVEDDSRDDREDTEEYEAEASIGDTVVLGIDLMSVPMVEEEIVKPDGEDSSDSSGTRDGTVRSFEDIPIDLDDAIRNFYHHMSEVRVDRVVEIETTQRQLEAGQTIVGGARARMDESIRSLRLENLKVRGLLCVDRDRVDILRLHMSRSWEKFLQIRDDRDDLRRRLRRLESFVERRLGFRP</sequence>
<feature type="region of interest" description="Disordered" evidence="1">
    <location>
        <begin position="171"/>
        <end position="260"/>
    </location>
</feature>
<reference evidence="2" key="2">
    <citation type="submission" date="2022-01" db="EMBL/GenBank/DDBJ databases">
        <authorList>
            <person name="Yamashiro T."/>
            <person name="Shiraishi A."/>
            <person name="Satake H."/>
            <person name="Nakayama K."/>
        </authorList>
    </citation>
    <scope>NUCLEOTIDE SEQUENCE</scope>
</reference>
<dbReference type="EMBL" id="BQNB010014433">
    <property type="protein sequence ID" value="GJT28095.1"/>
    <property type="molecule type" value="Genomic_DNA"/>
</dbReference>
<gene>
    <name evidence="2" type="ORF">Tco_0908370</name>
</gene>
<evidence type="ECO:0000313" key="2">
    <source>
        <dbReference type="EMBL" id="GJT28095.1"/>
    </source>
</evidence>
<feature type="region of interest" description="Disordered" evidence="1">
    <location>
        <begin position="421"/>
        <end position="440"/>
    </location>
</feature>
<feature type="compositionally biased region" description="Acidic residues" evidence="1">
    <location>
        <begin position="373"/>
        <end position="394"/>
    </location>
</feature>
<accession>A0ABQ5CLX9</accession>
<feature type="compositionally biased region" description="Low complexity" evidence="1">
    <location>
        <begin position="206"/>
        <end position="248"/>
    </location>
</feature>
<proteinExistence type="predicted"/>
<keyword evidence="3" id="KW-1185">Reference proteome</keyword>
<evidence type="ECO:0000256" key="1">
    <source>
        <dbReference type="SAM" id="MobiDB-lite"/>
    </source>
</evidence>
<dbReference type="Proteomes" id="UP001151760">
    <property type="component" value="Unassembled WGS sequence"/>
</dbReference>
<protein>
    <submittedName>
        <fullName evidence="2">Uncharacterized protein</fullName>
    </submittedName>
</protein>
<feature type="compositionally biased region" description="Low complexity" evidence="1">
    <location>
        <begin position="312"/>
        <end position="324"/>
    </location>
</feature>
<name>A0ABQ5CLX9_9ASTR</name>
<reference evidence="2" key="1">
    <citation type="journal article" date="2022" name="Int. J. Mol. Sci.">
        <title>Draft Genome of Tanacetum Coccineum: Genomic Comparison of Closely Related Tanacetum-Family Plants.</title>
        <authorList>
            <person name="Yamashiro T."/>
            <person name="Shiraishi A."/>
            <person name="Nakayama K."/>
            <person name="Satake H."/>
        </authorList>
    </citation>
    <scope>NUCLEOTIDE SEQUENCE</scope>
</reference>
<evidence type="ECO:0000313" key="3">
    <source>
        <dbReference type="Proteomes" id="UP001151760"/>
    </source>
</evidence>